<dbReference type="EMBL" id="JXTC01000573">
    <property type="protein sequence ID" value="PON45415.1"/>
    <property type="molecule type" value="Genomic_DNA"/>
</dbReference>
<evidence type="ECO:0000313" key="1">
    <source>
        <dbReference type="EMBL" id="PON45415.1"/>
    </source>
</evidence>
<dbReference type="Proteomes" id="UP000237000">
    <property type="component" value="Unassembled WGS sequence"/>
</dbReference>
<keyword evidence="2" id="KW-1185">Reference proteome</keyword>
<feature type="non-terminal residue" evidence="1">
    <location>
        <position position="1"/>
    </location>
</feature>
<reference evidence="2" key="1">
    <citation type="submission" date="2016-06" db="EMBL/GenBank/DDBJ databases">
        <title>Parallel loss of symbiosis genes in relatives of nitrogen-fixing non-legume Parasponia.</title>
        <authorList>
            <person name="Van Velzen R."/>
            <person name="Holmer R."/>
            <person name="Bu F."/>
            <person name="Rutten L."/>
            <person name="Van Zeijl A."/>
            <person name="Liu W."/>
            <person name="Santuari L."/>
            <person name="Cao Q."/>
            <person name="Sharma T."/>
            <person name="Shen D."/>
            <person name="Roswanjaya Y."/>
            <person name="Wardhani T."/>
            <person name="Kalhor M.S."/>
            <person name="Jansen J."/>
            <person name="Van den Hoogen J."/>
            <person name="Gungor B."/>
            <person name="Hartog M."/>
            <person name="Hontelez J."/>
            <person name="Verver J."/>
            <person name="Yang W.-C."/>
            <person name="Schijlen E."/>
            <person name="Repin R."/>
            <person name="Schilthuizen M."/>
            <person name="Schranz E."/>
            <person name="Heidstra R."/>
            <person name="Miyata K."/>
            <person name="Fedorova E."/>
            <person name="Kohlen W."/>
            <person name="Bisseling T."/>
            <person name="Smit S."/>
            <person name="Geurts R."/>
        </authorList>
    </citation>
    <scope>NUCLEOTIDE SEQUENCE [LARGE SCALE GENOMIC DNA]</scope>
    <source>
        <strain evidence="2">cv. RG33-2</strain>
    </source>
</reference>
<name>A0A2P5B9D9_TREOI</name>
<sequence>VAVTLEELHFPSITKPPSIMKLEIPIVPELRPWLKLKRRIAIDAVKKKKKKKKKITNQ</sequence>
<dbReference type="AlphaFoldDB" id="A0A2P5B9D9"/>
<comment type="caution">
    <text evidence="1">The sequence shown here is derived from an EMBL/GenBank/DDBJ whole genome shotgun (WGS) entry which is preliminary data.</text>
</comment>
<gene>
    <name evidence="1" type="ORF">TorRG33x02_328760</name>
</gene>
<dbReference type="InParanoid" id="A0A2P5B9D9"/>
<protein>
    <submittedName>
        <fullName evidence="1">Uncharacterized protein</fullName>
    </submittedName>
</protein>
<organism evidence="1 2">
    <name type="scientific">Trema orientale</name>
    <name type="common">Charcoal tree</name>
    <name type="synonym">Celtis orientalis</name>
    <dbReference type="NCBI Taxonomy" id="63057"/>
    <lineage>
        <taxon>Eukaryota</taxon>
        <taxon>Viridiplantae</taxon>
        <taxon>Streptophyta</taxon>
        <taxon>Embryophyta</taxon>
        <taxon>Tracheophyta</taxon>
        <taxon>Spermatophyta</taxon>
        <taxon>Magnoliopsida</taxon>
        <taxon>eudicotyledons</taxon>
        <taxon>Gunneridae</taxon>
        <taxon>Pentapetalae</taxon>
        <taxon>rosids</taxon>
        <taxon>fabids</taxon>
        <taxon>Rosales</taxon>
        <taxon>Cannabaceae</taxon>
        <taxon>Trema</taxon>
    </lineage>
</organism>
<proteinExistence type="predicted"/>
<evidence type="ECO:0000313" key="2">
    <source>
        <dbReference type="Proteomes" id="UP000237000"/>
    </source>
</evidence>
<accession>A0A2P5B9D9</accession>